<sequence length="229" mass="24890">MYPGRDTRIPSTVAPASGSLACLVAIQTSIDDFMEDLQRERAKRFKLERLLVRHEVEGVTAGALPKENVQQCKSRRSRIIIASSVVWDGHRSPNTSPNALASTQCHWRDTLSTRSPLQPGPLTPIIDIEPAPMPVQEQIETHEGSESAVVVNEALRTWNGYTAERAGNDVDDAEDGSAVVTSADTLSPDRLRVDEDAASAVAAPAVSLRRLICQTMGYASTQMLKVCVI</sequence>
<dbReference type="EMBL" id="JAACJO010000022">
    <property type="protein sequence ID" value="KAF5347973.1"/>
    <property type="molecule type" value="Genomic_DNA"/>
</dbReference>
<evidence type="ECO:0000313" key="1">
    <source>
        <dbReference type="EMBL" id="KAF5347973.1"/>
    </source>
</evidence>
<dbReference type="OrthoDB" id="2592022at2759"/>
<dbReference type="PROSITE" id="PS51257">
    <property type="entry name" value="PROKAR_LIPOPROTEIN"/>
    <property type="match status" value="1"/>
</dbReference>
<proteinExistence type="predicted"/>
<keyword evidence="2" id="KW-1185">Reference proteome</keyword>
<evidence type="ECO:0000313" key="2">
    <source>
        <dbReference type="Proteomes" id="UP000559027"/>
    </source>
</evidence>
<dbReference type="AlphaFoldDB" id="A0A8H5CUR3"/>
<dbReference type="Proteomes" id="UP000559027">
    <property type="component" value="Unassembled WGS sequence"/>
</dbReference>
<gene>
    <name evidence="1" type="ORF">D9756_010166</name>
</gene>
<name>A0A8H5CUR3_9AGAR</name>
<comment type="caution">
    <text evidence="1">The sequence shown here is derived from an EMBL/GenBank/DDBJ whole genome shotgun (WGS) entry which is preliminary data.</text>
</comment>
<accession>A0A8H5CUR3</accession>
<organism evidence="1 2">
    <name type="scientific">Leucocoprinus leucothites</name>
    <dbReference type="NCBI Taxonomy" id="201217"/>
    <lineage>
        <taxon>Eukaryota</taxon>
        <taxon>Fungi</taxon>
        <taxon>Dikarya</taxon>
        <taxon>Basidiomycota</taxon>
        <taxon>Agaricomycotina</taxon>
        <taxon>Agaricomycetes</taxon>
        <taxon>Agaricomycetidae</taxon>
        <taxon>Agaricales</taxon>
        <taxon>Agaricineae</taxon>
        <taxon>Agaricaceae</taxon>
        <taxon>Leucocoprinus</taxon>
    </lineage>
</organism>
<reference evidence="1 2" key="1">
    <citation type="journal article" date="2020" name="ISME J.">
        <title>Uncovering the hidden diversity of litter-decomposition mechanisms in mushroom-forming fungi.</title>
        <authorList>
            <person name="Floudas D."/>
            <person name="Bentzer J."/>
            <person name="Ahren D."/>
            <person name="Johansson T."/>
            <person name="Persson P."/>
            <person name="Tunlid A."/>
        </authorList>
    </citation>
    <scope>NUCLEOTIDE SEQUENCE [LARGE SCALE GENOMIC DNA]</scope>
    <source>
        <strain evidence="1 2">CBS 146.42</strain>
    </source>
</reference>
<protein>
    <submittedName>
        <fullName evidence="1">Uncharacterized protein</fullName>
    </submittedName>
</protein>